<proteinExistence type="predicted"/>
<accession>A0ABT3DLG4</accession>
<keyword evidence="1" id="KW-0472">Membrane</keyword>
<feature type="transmembrane region" description="Helical" evidence="1">
    <location>
        <begin position="66"/>
        <end position="86"/>
    </location>
</feature>
<keyword evidence="1" id="KW-1133">Transmembrane helix</keyword>
<dbReference type="EMBL" id="JAOYEY010000047">
    <property type="protein sequence ID" value="MCV9887487.1"/>
    <property type="molecule type" value="Genomic_DNA"/>
</dbReference>
<dbReference type="Proteomes" id="UP001526147">
    <property type="component" value="Unassembled WGS sequence"/>
</dbReference>
<gene>
    <name evidence="2" type="ORF">OIH86_17755</name>
</gene>
<feature type="transmembrane region" description="Helical" evidence="1">
    <location>
        <begin position="35"/>
        <end position="54"/>
    </location>
</feature>
<evidence type="ECO:0000256" key="1">
    <source>
        <dbReference type="SAM" id="Phobius"/>
    </source>
</evidence>
<keyword evidence="3" id="KW-1185">Reference proteome</keyword>
<feature type="transmembrane region" description="Helical" evidence="1">
    <location>
        <begin position="12"/>
        <end position="29"/>
    </location>
</feature>
<dbReference type="RefSeq" id="WP_264143824.1">
    <property type="nucleotide sequence ID" value="NZ_JAOYEY010000047.1"/>
</dbReference>
<name>A0ABT3DLG4_9BACI</name>
<organism evidence="2 3">
    <name type="scientific">Metabacillus halosaccharovorans</name>
    <dbReference type="NCBI Taxonomy" id="930124"/>
    <lineage>
        <taxon>Bacteria</taxon>
        <taxon>Bacillati</taxon>
        <taxon>Bacillota</taxon>
        <taxon>Bacilli</taxon>
        <taxon>Bacillales</taxon>
        <taxon>Bacillaceae</taxon>
        <taxon>Metabacillus</taxon>
    </lineage>
</organism>
<evidence type="ECO:0000313" key="2">
    <source>
        <dbReference type="EMBL" id="MCV9887487.1"/>
    </source>
</evidence>
<comment type="caution">
    <text evidence="2">The sequence shown here is derived from an EMBL/GenBank/DDBJ whole genome shotgun (WGS) entry which is preliminary data.</text>
</comment>
<evidence type="ECO:0000313" key="3">
    <source>
        <dbReference type="Proteomes" id="UP001526147"/>
    </source>
</evidence>
<protein>
    <submittedName>
        <fullName evidence="2">Uncharacterized protein</fullName>
    </submittedName>
</protein>
<reference evidence="2 3" key="1">
    <citation type="submission" date="2022-10" db="EMBL/GenBank/DDBJ databases">
        <title>Draft genome assembly of moderately radiation resistant bacterium Metabacillus halosaccharovorans.</title>
        <authorList>
            <person name="Pal S."/>
            <person name="Gopinathan A."/>
        </authorList>
    </citation>
    <scope>NUCLEOTIDE SEQUENCE [LARGE SCALE GENOMIC DNA]</scope>
    <source>
        <strain evidence="2 3">VITHBRA001</strain>
    </source>
</reference>
<sequence>MFIEHKNTTQHIIPFSFPITALFLFFSGWGGSYTIPVFVIILMFGFAYSFVSMMNKKALIGSIINLYVIGILMFGGTVLYFIGFAADI</sequence>
<keyword evidence="1" id="KW-0812">Transmembrane</keyword>